<dbReference type="Gene3D" id="3.30.700.20">
    <property type="entry name" value="Hypothetical protein ph0010, domain 1"/>
    <property type="match status" value="1"/>
</dbReference>
<dbReference type="KEGG" id="ahel:Q31a_64340"/>
<dbReference type="Pfam" id="PF01871">
    <property type="entry name" value="AMMECR1"/>
    <property type="match status" value="1"/>
</dbReference>
<comment type="similarity">
    <text evidence="1">Belongs to the MEMO1 family.</text>
</comment>
<evidence type="ECO:0000313" key="3">
    <source>
        <dbReference type="EMBL" id="QDV28041.1"/>
    </source>
</evidence>
<dbReference type="InterPro" id="IPR023473">
    <property type="entry name" value="AMMECR1"/>
</dbReference>
<gene>
    <name evidence="3" type="ORF">Q31a_64340</name>
</gene>
<dbReference type="InterPro" id="IPR002737">
    <property type="entry name" value="MEMO1_fam"/>
</dbReference>
<dbReference type="EMBL" id="CP036298">
    <property type="protein sequence ID" value="QDV28041.1"/>
    <property type="molecule type" value="Genomic_DNA"/>
</dbReference>
<sequence>MSANSDVSVSSTPAAAVAAQGPLKLEGMKAAQRHSVVQAAASWVAEATLGQPVKSAPEMLGDLGQRIVMGAFVTLKRGEVLRGCCGVLGKPMTLGAAIVAAAQRTAKEDNRFAPISPCELPFLTIDVTLLGPFQPIAAEGAARAQAISIGKQGVMVQRGQQSGLLLPSVAVERKLDGVRFLQAVCLKAGLPIGAWEEDDVKVMTFHGEPMGGSLAELLPLNLPTSNELPISEEQLSAYAQLAGGNIVAMATGGTPSYVVPQLPDMTVNAIVLSMQWGAEESEESARRQGSALQVSLRPGIPLQSTLFQMCQRAAGMFQQDRFAGQLQIGITLGFDPALHGWGRKADLDGVDSSLRGLVISDAQHCGFAFDPRKTAEELRELLRGNLPISSRDAMLHSMHVVSTMPHLISISGPNAVAGSGIRPPAVGGKFYPAEDAARRAAVGALLDGQESVRQQTPLAILVPHAALKFSGQVAANVWRRVADLDSKTIIVLSPKHTRKGVHWSVCPFSTWRLSHTTAISGDAELAKQLAAAVDPILADAAAHEEEHGIEVQLPFIERFAPNAKLLGLALNGGSWDDIQAAAVQMAEWIRTLETQPLLVISSDMNHYAPDPENRRRDRLALDALASCDPEHLIGVCSENEISMCGLVPAAFVLETLRQLGHALRVEEVDYATSAEVNADKSQVVGYAGALILSDPS</sequence>
<dbReference type="OrthoDB" id="9778883at2"/>
<dbReference type="Proteomes" id="UP000318017">
    <property type="component" value="Chromosome"/>
</dbReference>
<dbReference type="AlphaFoldDB" id="A0A518GHG7"/>
<dbReference type="InterPro" id="IPR002733">
    <property type="entry name" value="AMMECR1_domain"/>
</dbReference>
<feature type="domain" description="AMMECR1" evidence="2">
    <location>
        <begin position="30"/>
        <end position="221"/>
    </location>
</feature>
<protein>
    <recommendedName>
        <fullName evidence="2">AMMECR1 domain-containing protein</fullName>
    </recommendedName>
</protein>
<reference evidence="3 4" key="1">
    <citation type="submission" date="2019-02" db="EMBL/GenBank/DDBJ databases">
        <title>Deep-cultivation of Planctomycetes and their phenomic and genomic characterization uncovers novel biology.</title>
        <authorList>
            <person name="Wiegand S."/>
            <person name="Jogler M."/>
            <person name="Boedeker C."/>
            <person name="Pinto D."/>
            <person name="Vollmers J."/>
            <person name="Rivas-Marin E."/>
            <person name="Kohn T."/>
            <person name="Peeters S.H."/>
            <person name="Heuer A."/>
            <person name="Rast P."/>
            <person name="Oberbeckmann S."/>
            <person name="Bunk B."/>
            <person name="Jeske O."/>
            <person name="Meyerdierks A."/>
            <person name="Storesund J.E."/>
            <person name="Kallscheuer N."/>
            <person name="Luecker S."/>
            <person name="Lage O.M."/>
            <person name="Pohl T."/>
            <person name="Merkel B.J."/>
            <person name="Hornburger P."/>
            <person name="Mueller R.-W."/>
            <person name="Bruemmer F."/>
            <person name="Labrenz M."/>
            <person name="Spormann A.M."/>
            <person name="Op den Camp H."/>
            <person name="Overmann J."/>
            <person name="Amann R."/>
            <person name="Jetten M.S.M."/>
            <person name="Mascher T."/>
            <person name="Medema M.H."/>
            <person name="Devos D.P."/>
            <person name="Kaster A.-K."/>
            <person name="Ovreas L."/>
            <person name="Rohde M."/>
            <person name="Galperin M.Y."/>
            <person name="Jogler C."/>
        </authorList>
    </citation>
    <scope>NUCLEOTIDE SEQUENCE [LARGE SCALE GENOMIC DNA]</scope>
    <source>
        <strain evidence="3 4">Q31a</strain>
    </source>
</reference>
<dbReference type="InterPro" id="IPR036071">
    <property type="entry name" value="AMMECR1_dom_sf"/>
</dbReference>
<dbReference type="Gene3D" id="3.40.830.10">
    <property type="entry name" value="LigB-like"/>
    <property type="match status" value="1"/>
</dbReference>
<evidence type="ECO:0000259" key="2">
    <source>
        <dbReference type="PROSITE" id="PS51112"/>
    </source>
</evidence>
<dbReference type="PANTHER" id="PTHR11060:SF0">
    <property type="entry name" value="PROTEIN MEMO1"/>
    <property type="match status" value="1"/>
</dbReference>
<dbReference type="CDD" id="cd07361">
    <property type="entry name" value="MEMO_like"/>
    <property type="match status" value="1"/>
</dbReference>
<dbReference type="NCBIfam" id="TIGR00296">
    <property type="entry name" value="TIGR00296 family protein"/>
    <property type="match status" value="1"/>
</dbReference>
<organism evidence="3 4">
    <name type="scientific">Aureliella helgolandensis</name>
    <dbReference type="NCBI Taxonomy" id="2527968"/>
    <lineage>
        <taxon>Bacteria</taxon>
        <taxon>Pseudomonadati</taxon>
        <taxon>Planctomycetota</taxon>
        <taxon>Planctomycetia</taxon>
        <taxon>Pirellulales</taxon>
        <taxon>Pirellulaceae</taxon>
        <taxon>Aureliella</taxon>
    </lineage>
</organism>
<evidence type="ECO:0000256" key="1">
    <source>
        <dbReference type="ARBA" id="ARBA00006315"/>
    </source>
</evidence>
<dbReference type="NCBIfam" id="TIGR04335">
    <property type="entry name" value="AmmeMemoSam_A"/>
    <property type="match status" value="1"/>
</dbReference>
<dbReference type="SUPFAM" id="SSF143447">
    <property type="entry name" value="AMMECR1-like"/>
    <property type="match status" value="1"/>
</dbReference>
<dbReference type="RefSeq" id="WP_145086366.1">
    <property type="nucleotide sequence ID" value="NZ_CP036298.1"/>
</dbReference>
<dbReference type="InterPro" id="IPR027623">
    <property type="entry name" value="AmmeMemoSam_A"/>
</dbReference>
<dbReference type="PROSITE" id="PS51112">
    <property type="entry name" value="AMMECR1"/>
    <property type="match status" value="1"/>
</dbReference>
<dbReference type="InterPro" id="IPR027485">
    <property type="entry name" value="AMMECR1_N"/>
</dbReference>
<keyword evidence="4" id="KW-1185">Reference proteome</keyword>
<dbReference type="Pfam" id="PF01875">
    <property type="entry name" value="Memo"/>
    <property type="match status" value="1"/>
</dbReference>
<name>A0A518GHG7_9BACT</name>
<evidence type="ECO:0000313" key="4">
    <source>
        <dbReference type="Proteomes" id="UP000318017"/>
    </source>
</evidence>
<dbReference type="PANTHER" id="PTHR11060">
    <property type="entry name" value="PROTEIN MEMO1"/>
    <property type="match status" value="1"/>
</dbReference>
<proteinExistence type="inferred from homology"/>
<accession>A0A518GHG7</accession>
<dbReference type="NCBIfam" id="TIGR04336">
    <property type="entry name" value="AmmeMemoSam_B"/>
    <property type="match status" value="1"/>
</dbReference>